<reference evidence="6" key="1">
    <citation type="journal article" date="2019" name="Int. J. Syst. Evol. Microbiol.">
        <title>The Global Catalogue of Microorganisms (GCM) 10K type strain sequencing project: providing services to taxonomists for standard genome sequencing and annotation.</title>
        <authorList>
            <consortium name="The Broad Institute Genomics Platform"/>
            <consortium name="The Broad Institute Genome Sequencing Center for Infectious Disease"/>
            <person name="Wu L."/>
            <person name="Ma J."/>
        </authorList>
    </citation>
    <scope>NUCLEOTIDE SEQUENCE [LARGE SCALE GENOMIC DNA]</scope>
    <source>
        <strain evidence="6">VKM B-3226</strain>
    </source>
</reference>
<dbReference type="RefSeq" id="WP_379032469.1">
    <property type="nucleotide sequence ID" value="NZ_JBHRXE010000047.1"/>
</dbReference>
<keyword evidence="6" id="KW-1185">Reference proteome</keyword>
<comment type="cofactor">
    <cofactor evidence="1">
        <name>Mg(2+)</name>
        <dbReference type="ChEBI" id="CHEBI:18420"/>
    </cofactor>
</comment>
<dbReference type="Pfam" id="PF00293">
    <property type="entry name" value="NUDIX"/>
    <property type="match status" value="1"/>
</dbReference>
<evidence type="ECO:0000256" key="3">
    <source>
        <dbReference type="ARBA" id="ARBA00022842"/>
    </source>
</evidence>
<accession>A0ABV7S1Q9</accession>
<dbReference type="InterPro" id="IPR015797">
    <property type="entry name" value="NUDIX_hydrolase-like_dom_sf"/>
</dbReference>
<evidence type="ECO:0000313" key="6">
    <source>
        <dbReference type="Proteomes" id="UP001595596"/>
    </source>
</evidence>
<dbReference type="InterPro" id="IPR020476">
    <property type="entry name" value="Nudix_hydrolase"/>
</dbReference>
<keyword evidence="2 5" id="KW-0378">Hydrolase</keyword>
<dbReference type="EMBL" id="JBHRXE010000047">
    <property type="protein sequence ID" value="MFC3571040.1"/>
    <property type="molecule type" value="Genomic_DNA"/>
</dbReference>
<sequence length="157" mass="17932">MRIIDRQAMRAILLTPDDRVLLMRVDYGSGDWWITPGGGTEPGETAEVSLRRELMEELGFALPAPGPLVWRRQVTMTLGQRRWRQSEDYFLIETAAFRPAVQAAPEAGRIREFRWWRLSELRHSAERIAPAALRRIVLDYRENGPPAGPLPVEIVGD</sequence>
<keyword evidence="3" id="KW-0460">Magnesium</keyword>
<dbReference type="InterPro" id="IPR000086">
    <property type="entry name" value="NUDIX_hydrolase_dom"/>
</dbReference>
<evidence type="ECO:0000259" key="4">
    <source>
        <dbReference type="PROSITE" id="PS51462"/>
    </source>
</evidence>
<name>A0ABV7S1Q9_9RHOB</name>
<dbReference type="Proteomes" id="UP001595596">
    <property type="component" value="Unassembled WGS sequence"/>
</dbReference>
<organism evidence="5 6">
    <name type="scientific">Paracoccus simplex</name>
    <dbReference type="NCBI Taxonomy" id="2086346"/>
    <lineage>
        <taxon>Bacteria</taxon>
        <taxon>Pseudomonadati</taxon>
        <taxon>Pseudomonadota</taxon>
        <taxon>Alphaproteobacteria</taxon>
        <taxon>Rhodobacterales</taxon>
        <taxon>Paracoccaceae</taxon>
        <taxon>Paracoccus</taxon>
    </lineage>
</organism>
<evidence type="ECO:0000313" key="5">
    <source>
        <dbReference type="EMBL" id="MFC3571040.1"/>
    </source>
</evidence>
<dbReference type="PANTHER" id="PTHR43046:SF12">
    <property type="entry name" value="GDP-MANNOSE MANNOSYL HYDROLASE"/>
    <property type="match status" value="1"/>
</dbReference>
<dbReference type="Gene3D" id="3.90.79.10">
    <property type="entry name" value="Nucleoside Triphosphate Pyrophosphohydrolase"/>
    <property type="match status" value="1"/>
</dbReference>
<dbReference type="GO" id="GO:0016787">
    <property type="term" value="F:hydrolase activity"/>
    <property type="evidence" value="ECO:0007669"/>
    <property type="project" value="UniProtKB-KW"/>
</dbReference>
<comment type="caution">
    <text evidence="5">The sequence shown here is derived from an EMBL/GenBank/DDBJ whole genome shotgun (WGS) entry which is preliminary data.</text>
</comment>
<proteinExistence type="predicted"/>
<gene>
    <name evidence="5" type="ORF">ACFOMP_16385</name>
</gene>
<dbReference type="PANTHER" id="PTHR43046">
    <property type="entry name" value="GDP-MANNOSE MANNOSYL HYDROLASE"/>
    <property type="match status" value="1"/>
</dbReference>
<dbReference type="PROSITE" id="PS51462">
    <property type="entry name" value="NUDIX"/>
    <property type="match status" value="1"/>
</dbReference>
<dbReference type="SUPFAM" id="SSF55811">
    <property type="entry name" value="Nudix"/>
    <property type="match status" value="1"/>
</dbReference>
<protein>
    <submittedName>
        <fullName evidence="5">NUDIX hydrolase</fullName>
    </submittedName>
</protein>
<feature type="domain" description="Nudix hydrolase" evidence="4">
    <location>
        <begin position="4"/>
        <end position="139"/>
    </location>
</feature>
<evidence type="ECO:0000256" key="2">
    <source>
        <dbReference type="ARBA" id="ARBA00022801"/>
    </source>
</evidence>
<dbReference type="PRINTS" id="PR00502">
    <property type="entry name" value="NUDIXFAMILY"/>
</dbReference>
<dbReference type="CDD" id="cd04685">
    <property type="entry name" value="NUDIX_Hydrolase"/>
    <property type="match status" value="1"/>
</dbReference>
<evidence type="ECO:0000256" key="1">
    <source>
        <dbReference type="ARBA" id="ARBA00001946"/>
    </source>
</evidence>